<dbReference type="GO" id="GO:0005829">
    <property type="term" value="C:cytosol"/>
    <property type="evidence" value="ECO:0007669"/>
    <property type="project" value="TreeGrafter"/>
</dbReference>
<dbReference type="Pfam" id="PF01725">
    <property type="entry name" value="Ham1p_like"/>
    <property type="match status" value="1"/>
</dbReference>
<comment type="caution">
    <text evidence="3">The sequence shown here is derived from an EMBL/GenBank/DDBJ whole genome shotgun (WGS) entry which is preliminary data.</text>
</comment>
<dbReference type="SUPFAM" id="SSF52972">
    <property type="entry name" value="ITPase-like"/>
    <property type="match status" value="1"/>
</dbReference>
<evidence type="ECO:0000313" key="3">
    <source>
        <dbReference type="EMBL" id="OGY66313.1"/>
    </source>
</evidence>
<dbReference type="GO" id="GO:0009143">
    <property type="term" value="P:nucleoside triphosphate catabolic process"/>
    <property type="evidence" value="ECO:0007669"/>
    <property type="project" value="InterPro"/>
</dbReference>
<dbReference type="Proteomes" id="UP000177942">
    <property type="component" value="Unassembled WGS sequence"/>
</dbReference>
<accession>A0A1G1ZNS0</accession>
<name>A0A1G1ZNS0_9BACT</name>
<dbReference type="CDD" id="cd00515">
    <property type="entry name" value="HAM1"/>
    <property type="match status" value="1"/>
</dbReference>
<dbReference type="PANTHER" id="PTHR11067:SF9">
    <property type="entry name" value="INOSINE TRIPHOSPHATE PYROPHOSPHATASE"/>
    <property type="match status" value="1"/>
</dbReference>
<organism evidence="3 4">
    <name type="scientific">Candidatus Harrisonbacteria bacterium RIFCSPLOWO2_01_FULL_44_18</name>
    <dbReference type="NCBI Taxonomy" id="1798407"/>
    <lineage>
        <taxon>Bacteria</taxon>
        <taxon>Candidatus Harrisoniibacteriota</taxon>
    </lineage>
</organism>
<dbReference type="InterPro" id="IPR029001">
    <property type="entry name" value="ITPase-like_fam"/>
</dbReference>
<protein>
    <recommendedName>
        <fullName evidence="5">Non-canonical purine NTP pyrophosphatase</fullName>
    </recommendedName>
</protein>
<gene>
    <name evidence="3" type="ORF">A3A16_00170</name>
</gene>
<sequence length="203" mass="23039">MKQLLIATTNPGKAKEMSDFLKDFRISCRFLTDFPDAPSIEETGKTFEENAILKAKGYYAVCGIPTLADDGGLEIDALGGEPGVRSRRWIGREMTDWGIVDHILAKIKDVPRARRSARLRTVVAFFDGVECVTESESLSGYIVEERPKEVRPGYPFRSLLFIPRFGKLFKDLTNEEHDLANHRLKALKRLKPIIENKLSEIRQ</sequence>
<dbReference type="GO" id="GO:0047429">
    <property type="term" value="F:nucleoside triphosphate diphosphatase activity"/>
    <property type="evidence" value="ECO:0007669"/>
    <property type="project" value="InterPro"/>
</dbReference>
<evidence type="ECO:0000256" key="2">
    <source>
        <dbReference type="ARBA" id="ARBA00022801"/>
    </source>
</evidence>
<dbReference type="InterPro" id="IPR002637">
    <property type="entry name" value="RdgB/HAM1"/>
</dbReference>
<proteinExistence type="inferred from homology"/>
<dbReference type="PANTHER" id="PTHR11067">
    <property type="entry name" value="INOSINE TRIPHOSPHATE PYROPHOSPHATASE/HAM1 PROTEIN"/>
    <property type="match status" value="1"/>
</dbReference>
<evidence type="ECO:0000313" key="4">
    <source>
        <dbReference type="Proteomes" id="UP000177942"/>
    </source>
</evidence>
<reference evidence="3 4" key="1">
    <citation type="journal article" date="2016" name="Nat. Commun.">
        <title>Thousands of microbial genomes shed light on interconnected biogeochemical processes in an aquifer system.</title>
        <authorList>
            <person name="Anantharaman K."/>
            <person name="Brown C.T."/>
            <person name="Hug L.A."/>
            <person name="Sharon I."/>
            <person name="Castelle C.J."/>
            <person name="Probst A.J."/>
            <person name="Thomas B.C."/>
            <person name="Singh A."/>
            <person name="Wilkins M.J."/>
            <person name="Karaoz U."/>
            <person name="Brodie E.L."/>
            <person name="Williams K.H."/>
            <person name="Hubbard S.S."/>
            <person name="Banfield J.F."/>
        </authorList>
    </citation>
    <scope>NUCLEOTIDE SEQUENCE [LARGE SCALE GENOMIC DNA]</scope>
</reference>
<dbReference type="AlphaFoldDB" id="A0A1G1ZNS0"/>
<evidence type="ECO:0008006" key="5">
    <source>
        <dbReference type="Google" id="ProtNLM"/>
    </source>
</evidence>
<dbReference type="EMBL" id="MHJJ01000002">
    <property type="protein sequence ID" value="OGY66313.1"/>
    <property type="molecule type" value="Genomic_DNA"/>
</dbReference>
<evidence type="ECO:0000256" key="1">
    <source>
        <dbReference type="ARBA" id="ARBA00008023"/>
    </source>
</evidence>
<dbReference type="STRING" id="1798407.A3A16_00170"/>
<comment type="similarity">
    <text evidence="1">Belongs to the HAM1 NTPase family.</text>
</comment>
<keyword evidence="2" id="KW-0378">Hydrolase</keyword>
<dbReference type="Gene3D" id="3.90.950.10">
    <property type="match status" value="1"/>
</dbReference>